<keyword evidence="4 6" id="KW-1133">Transmembrane helix</keyword>
<dbReference type="GO" id="GO:0042910">
    <property type="term" value="F:xenobiotic transmembrane transporter activity"/>
    <property type="evidence" value="ECO:0007669"/>
    <property type="project" value="InterPro"/>
</dbReference>
<dbReference type="KEGG" id="ppp:112277293"/>
<dbReference type="RefSeq" id="XP_024365198.1">
    <property type="nucleotide sequence ID" value="XM_024509430.2"/>
</dbReference>
<feature type="transmembrane region" description="Helical" evidence="6">
    <location>
        <begin position="457"/>
        <end position="480"/>
    </location>
</feature>
<evidence type="ECO:0000313" key="9">
    <source>
        <dbReference type="Proteomes" id="UP000006727"/>
    </source>
</evidence>
<evidence type="ECO:0000256" key="1">
    <source>
        <dbReference type="ARBA" id="ARBA00004141"/>
    </source>
</evidence>
<dbReference type="EnsemblPlants" id="Pp3c25_7510V3.1">
    <property type="protein sequence ID" value="Pp3c25_7510V3.1"/>
    <property type="gene ID" value="Pp3c25_7510"/>
</dbReference>
<evidence type="ECO:0000256" key="3">
    <source>
        <dbReference type="ARBA" id="ARBA00022692"/>
    </source>
</evidence>
<dbReference type="Gramene" id="Pp3c25_7510V3.1">
    <property type="protein sequence ID" value="Pp3c25_7510V3.1"/>
    <property type="gene ID" value="Pp3c25_7510"/>
</dbReference>
<evidence type="ECO:0000313" key="7">
    <source>
        <dbReference type="EMBL" id="PNR27571.1"/>
    </source>
</evidence>
<dbReference type="STRING" id="3218.A0A2K1IE62"/>
<dbReference type="CDD" id="cd13136">
    <property type="entry name" value="MATE_DinF_like"/>
    <property type="match status" value="1"/>
</dbReference>
<comment type="caution">
    <text evidence="6">Lacks conserved residue(s) required for the propagation of feature annotation.</text>
</comment>
<feature type="transmembrane region" description="Helical" evidence="6">
    <location>
        <begin position="351"/>
        <end position="375"/>
    </location>
</feature>
<evidence type="ECO:0000256" key="5">
    <source>
        <dbReference type="ARBA" id="ARBA00023136"/>
    </source>
</evidence>
<feature type="transmembrane region" description="Helical" evidence="6">
    <location>
        <begin position="387"/>
        <end position="408"/>
    </location>
</feature>
<dbReference type="PANTHER" id="PTHR42893">
    <property type="entry name" value="PROTEIN DETOXIFICATION 44, CHLOROPLASTIC-RELATED"/>
    <property type="match status" value="1"/>
</dbReference>
<dbReference type="AlphaFoldDB" id="A0A2K1IE62"/>
<feature type="transmembrane region" description="Helical" evidence="6">
    <location>
        <begin position="217"/>
        <end position="236"/>
    </location>
</feature>
<feature type="transmembrane region" description="Helical" evidence="6">
    <location>
        <begin position="486"/>
        <end position="505"/>
    </location>
</feature>
<keyword evidence="9" id="KW-1185">Reference proteome</keyword>
<reference evidence="8" key="3">
    <citation type="submission" date="2020-12" db="UniProtKB">
        <authorList>
            <consortium name="EnsemblPlants"/>
        </authorList>
    </citation>
    <scope>IDENTIFICATION</scope>
</reference>
<keyword evidence="5 6" id="KW-0472">Membrane</keyword>
<gene>
    <name evidence="8" type="primary">LOC112277293</name>
    <name evidence="7" type="ORF">PHYPA_029723</name>
</gene>
<dbReference type="Proteomes" id="UP000006727">
    <property type="component" value="Chromosome 25"/>
</dbReference>
<proteinExistence type="inferred from homology"/>
<comment type="similarity">
    <text evidence="2 6">Belongs to the multi antimicrobial extrusion (MATE) (TC 2.A.66.1) family.</text>
</comment>
<comment type="subcellular location">
    <subcellularLocation>
        <location evidence="1">Membrane</location>
        <topology evidence="1">Multi-pass membrane protein</topology>
    </subcellularLocation>
</comment>
<name>A0A2K1IE62_PHYPA</name>
<evidence type="ECO:0000256" key="4">
    <source>
        <dbReference type="ARBA" id="ARBA00022989"/>
    </source>
</evidence>
<feature type="transmembrane region" description="Helical" evidence="6">
    <location>
        <begin position="312"/>
        <end position="331"/>
    </location>
</feature>
<reference evidence="7 9" key="1">
    <citation type="journal article" date="2008" name="Science">
        <title>The Physcomitrella genome reveals evolutionary insights into the conquest of land by plants.</title>
        <authorList>
            <person name="Rensing S."/>
            <person name="Lang D."/>
            <person name="Zimmer A."/>
            <person name="Terry A."/>
            <person name="Salamov A."/>
            <person name="Shapiro H."/>
            <person name="Nishiyama T."/>
            <person name="Perroud P.-F."/>
            <person name="Lindquist E."/>
            <person name="Kamisugi Y."/>
            <person name="Tanahashi T."/>
            <person name="Sakakibara K."/>
            <person name="Fujita T."/>
            <person name="Oishi K."/>
            <person name="Shin-I T."/>
            <person name="Kuroki Y."/>
            <person name="Toyoda A."/>
            <person name="Suzuki Y."/>
            <person name="Hashimoto A."/>
            <person name="Yamaguchi K."/>
            <person name="Sugano A."/>
            <person name="Kohara Y."/>
            <person name="Fujiyama A."/>
            <person name="Anterola A."/>
            <person name="Aoki S."/>
            <person name="Ashton N."/>
            <person name="Barbazuk W.B."/>
            <person name="Barker E."/>
            <person name="Bennetzen J."/>
            <person name="Bezanilla M."/>
            <person name="Blankenship R."/>
            <person name="Cho S.H."/>
            <person name="Dutcher S."/>
            <person name="Estelle M."/>
            <person name="Fawcett J.A."/>
            <person name="Gundlach H."/>
            <person name="Hanada K."/>
            <person name="Heyl A."/>
            <person name="Hicks K.A."/>
            <person name="Hugh J."/>
            <person name="Lohr M."/>
            <person name="Mayer K."/>
            <person name="Melkozernov A."/>
            <person name="Murata T."/>
            <person name="Nelson D."/>
            <person name="Pils B."/>
            <person name="Prigge M."/>
            <person name="Reiss B."/>
            <person name="Renner T."/>
            <person name="Rombauts S."/>
            <person name="Rushton P."/>
            <person name="Sanderfoot A."/>
            <person name="Schween G."/>
            <person name="Shiu S.-H."/>
            <person name="Stueber K."/>
            <person name="Theodoulou F.L."/>
            <person name="Tu H."/>
            <person name="Van de Peer Y."/>
            <person name="Verrier P.J."/>
            <person name="Waters E."/>
            <person name="Wood A."/>
            <person name="Yang L."/>
            <person name="Cove D."/>
            <person name="Cuming A."/>
            <person name="Hasebe M."/>
            <person name="Lucas S."/>
            <person name="Mishler D.B."/>
            <person name="Reski R."/>
            <person name="Grigoriev I."/>
            <person name="Quatrano R.S."/>
            <person name="Boore J.L."/>
        </authorList>
    </citation>
    <scope>NUCLEOTIDE SEQUENCE [LARGE SCALE GENOMIC DNA]</scope>
    <source>
        <strain evidence="8 9">cv. Gransden 2004</strain>
    </source>
</reference>
<feature type="transmembrane region" description="Helical" evidence="6">
    <location>
        <begin position="171"/>
        <end position="197"/>
    </location>
</feature>
<dbReference type="Pfam" id="PF01554">
    <property type="entry name" value="MatE"/>
    <property type="match status" value="2"/>
</dbReference>
<evidence type="ECO:0000313" key="8">
    <source>
        <dbReference type="EnsemblPlants" id="Pp3c25_7510V3.1"/>
    </source>
</evidence>
<dbReference type="OrthoDB" id="2126698at2759"/>
<keyword evidence="3 6" id="KW-0812">Transmembrane</keyword>
<evidence type="ECO:0000256" key="2">
    <source>
        <dbReference type="ARBA" id="ARBA00010199"/>
    </source>
</evidence>
<dbReference type="PaxDb" id="3218-PP1S88_225V6.1"/>
<dbReference type="GO" id="GO:0015297">
    <property type="term" value="F:antiporter activity"/>
    <property type="evidence" value="ECO:0007669"/>
    <property type="project" value="InterPro"/>
</dbReference>
<dbReference type="Gramene" id="Pp3c25_7510V3.2">
    <property type="protein sequence ID" value="Pp3c25_7510V3.2"/>
    <property type="gene ID" value="Pp3c25_7510"/>
</dbReference>
<feature type="transmembrane region" description="Helical" evidence="6">
    <location>
        <begin position="270"/>
        <end position="291"/>
    </location>
</feature>
<accession>A0A2K1IE62</accession>
<dbReference type="EnsemblPlants" id="Pp3c25_7510V3.2">
    <property type="protein sequence ID" value="Pp3c25_7510V3.2"/>
    <property type="gene ID" value="Pp3c25_7510"/>
</dbReference>
<dbReference type="GeneID" id="112277293"/>
<dbReference type="InterPro" id="IPR002528">
    <property type="entry name" value="MATE_fam"/>
</dbReference>
<sequence>MPQSLKSTVALSLSSHCEREESLMIKLKHPLSGLFENLRNVFEADEIGKEIANIAFPALLALAADPIASLVDSAFVGHIGSVELGAIGVSISIFNLVSKMFNLPLLNITTSFVAEDAVQKAVLTDFPLEPSSPVLKGLFSVESLNDNGEICEIAEANMPAEKPCLPSISSALVVGAILGLGEAFILAFLAGPILTVMGVGSSSPMRLPAVQYLRLKAVGAPAVVVALAVQGVFRGFMDTKTPLYATMTGNVVNIVLDPLLIFTLELGVSGAAIATVVSQFVVLGVLLWILAMKVTLLPPRMEELRLGRFLKSGGYLLARTVAILLVMTLSTSMAARQGPIQMAGHQICLQIWLAASLLSDSIALAGQAIIAAAFAKLDNIRVREASFRILQIGFVFGVFVALLLEATLSAFSRLFTTDADVLAVIKRLIHFVALTQPINSLAFVFDGIHYGASDFPYAAYSMIMASVPSAAFLLVLPHLWGIVAVWWGLTIVMSLRLGVGFLRIGTATGPWNFLKGGDVE</sequence>
<protein>
    <recommendedName>
        <fullName evidence="6">Protein DETOXIFICATION</fullName>
    </recommendedName>
    <alternativeName>
        <fullName evidence="6">Multidrug and toxic compound extrusion protein</fullName>
    </alternativeName>
</protein>
<dbReference type="InterPro" id="IPR044644">
    <property type="entry name" value="DinF-like"/>
</dbReference>
<dbReference type="NCBIfam" id="TIGR00797">
    <property type="entry name" value="matE"/>
    <property type="match status" value="1"/>
</dbReference>
<dbReference type="GO" id="GO:0016020">
    <property type="term" value="C:membrane"/>
    <property type="evidence" value="ECO:0007669"/>
    <property type="project" value="UniProtKB-SubCell"/>
</dbReference>
<dbReference type="EMBL" id="ABEU02000025">
    <property type="protein sequence ID" value="PNR27571.1"/>
    <property type="molecule type" value="Genomic_DNA"/>
</dbReference>
<reference evidence="7 9" key="2">
    <citation type="journal article" date="2018" name="Plant J.">
        <title>The Physcomitrella patens chromosome-scale assembly reveals moss genome structure and evolution.</title>
        <authorList>
            <person name="Lang D."/>
            <person name="Ullrich K.K."/>
            <person name="Murat F."/>
            <person name="Fuchs J."/>
            <person name="Jenkins J."/>
            <person name="Haas F.B."/>
            <person name="Piednoel M."/>
            <person name="Gundlach H."/>
            <person name="Van Bel M."/>
            <person name="Meyberg R."/>
            <person name="Vives C."/>
            <person name="Morata J."/>
            <person name="Symeonidi A."/>
            <person name="Hiss M."/>
            <person name="Muchero W."/>
            <person name="Kamisugi Y."/>
            <person name="Saleh O."/>
            <person name="Blanc G."/>
            <person name="Decker E.L."/>
            <person name="van Gessel N."/>
            <person name="Grimwood J."/>
            <person name="Hayes R.D."/>
            <person name="Graham S.W."/>
            <person name="Gunter L.E."/>
            <person name="McDaniel S.F."/>
            <person name="Hoernstein S.N.W."/>
            <person name="Larsson A."/>
            <person name="Li F.W."/>
            <person name="Perroud P.F."/>
            <person name="Phillips J."/>
            <person name="Ranjan P."/>
            <person name="Rokshar D.S."/>
            <person name="Rothfels C.J."/>
            <person name="Schneider L."/>
            <person name="Shu S."/>
            <person name="Stevenson D.W."/>
            <person name="Thummler F."/>
            <person name="Tillich M."/>
            <person name="Villarreal Aguilar J.C."/>
            <person name="Widiez T."/>
            <person name="Wong G.K."/>
            <person name="Wymore A."/>
            <person name="Zhang Y."/>
            <person name="Zimmer A.D."/>
            <person name="Quatrano R.S."/>
            <person name="Mayer K.F.X."/>
            <person name="Goodstein D."/>
            <person name="Casacuberta J.M."/>
            <person name="Vandepoele K."/>
            <person name="Reski R."/>
            <person name="Cuming A.C."/>
            <person name="Tuskan G.A."/>
            <person name="Maumus F."/>
            <person name="Salse J."/>
            <person name="Schmutz J."/>
            <person name="Rensing S.A."/>
        </authorList>
    </citation>
    <scope>NUCLEOTIDE SEQUENCE [LARGE SCALE GENOMIC DNA]</scope>
    <source>
        <strain evidence="8 9">cv. Gransden 2004</strain>
    </source>
</reference>
<evidence type="ECO:0000256" key="6">
    <source>
        <dbReference type="RuleBase" id="RU004914"/>
    </source>
</evidence>
<dbReference type="GO" id="GO:0022857">
    <property type="term" value="F:transmembrane transporter activity"/>
    <property type="evidence" value="ECO:0000318"/>
    <property type="project" value="GO_Central"/>
</dbReference>
<organism evidence="7">
    <name type="scientific">Physcomitrium patens</name>
    <name type="common">Spreading-leaved earth moss</name>
    <name type="synonym">Physcomitrella patens</name>
    <dbReference type="NCBI Taxonomy" id="3218"/>
    <lineage>
        <taxon>Eukaryota</taxon>
        <taxon>Viridiplantae</taxon>
        <taxon>Streptophyta</taxon>
        <taxon>Embryophyta</taxon>
        <taxon>Bryophyta</taxon>
        <taxon>Bryophytina</taxon>
        <taxon>Bryopsida</taxon>
        <taxon>Funariidae</taxon>
        <taxon>Funariales</taxon>
        <taxon>Funariaceae</taxon>
        <taxon>Physcomitrium</taxon>
    </lineage>
</organism>
<dbReference type="PANTHER" id="PTHR42893:SF46">
    <property type="entry name" value="PROTEIN DETOXIFICATION 44, CHLOROPLASTIC"/>
    <property type="match status" value="1"/>
</dbReference>